<keyword evidence="3" id="KW-0808">Transferase</keyword>
<feature type="compositionally biased region" description="Low complexity" evidence="10">
    <location>
        <begin position="609"/>
        <end position="630"/>
    </location>
</feature>
<dbReference type="OrthoDB" id="193931at2759"/>
<dbReference type="GO" id="GO:0035556">
    <property type="term" value="P:intracellular signal transduction"/>
    <property type="evidence" value="ECO:0007669"/>
    <property type="project" value="TreeGrafter"/>
</dbReference>
<dbReference type="FunFam" id="3.30.200.20:FF:000003">
    <property type="entry name" value="Non-specific serine/threonine protein kinase"/>
    <property type="match status" value="1"/>
</dbReference>
<dbReference type="PANTHER" id="PTHR24346:SF110">
    <property type="entry name" value="NON-SPECIFIC SERINE_THREONINE PROTEIN KINASE"/>
    <property type="match status" value="1"/>
</dbReference>
<feature type="compositionally biased region" description="Low complexity" evidence="10">
    <location>
        <begin position="472"/>
        <end position="488"/>
    </location>
</feature>
<evidence type="ECO:0000256" key="7">
    <source>
        <dbReference type="ARBA" id="ARBA00047899"/>
    </source>
</evidence>
<feature type="compositionally biased region" description="Polar residues" evidence="10">
    <location>
        <begin position="1001"/>
        <end position="1022"/>
    </location>
</feature>
<dbReference type="EMBL" id="WTPW01001149">
    <property type="protein sequence ID" value="KAF0453057.1"/>
    <property type="molecule type" value="Genomic_DNA"/>
</dbReference>
<feature type="binding site" evidence="9">
    <location>
        <position position="97"/>
    </location>
    <ligand>
        <name>ATP</name>
        <dbReference type="ChEBI" id="CHEBI:30616"/>
    </ligand>
</feature>
<dbReference type="Proteomes" id="UP000439903">
    <property type="component" value="Unassembled WGS sequence"/>
</dbReference>
<keyword evidence="4 9" id="KW-0547">Nucleotide-binding</keyword>
<feature type="region of interest" description="Disordered" evidence="10">
    <location>
        <begin position="936"/>
        <end position="973"/>
    </location>
</feature>
<dbReference type="InterPro" id="IPR011009">
    <property type="entry name" value="Kinase-like_dom_sf"/>
</dbReference>
<feature type="domain" description="Protein kinase" evidence="11">
    <location>
        <begin position="64"/>
        <end position="326"/>
    </location>
</feature>
<feature type="region of interest" description="Disordered" evidence="10">
    <location>
        <begin position="1001"/>
        <end position="1026"/>
    </location>
</feature>
<dbReference type="InterPro" id="IPR001772">
    <property type="entry name" value="KA1_dom"/>
</dbReference>
<dbReference type="Pfam" id="PF00069">
    <property type="entry name" value="Pkinase"/>
    <property type="match status" value="1"/>
</dbReference>
<comment type="caution">
    <text evidence="13">The sequence shown here is derived from an EMBL/GenBank/DDBJ whole genome shotgun (WGS) entry which is preliminary data.</text>
</comment>
<evidence type="ECO:0000313" key="13">
    <source>
        <dbReference type="EMBL" id="KAF0453057.1"/>
    </source>
</evidence>
<feature type="compositionally biased region" description="Low complexity" evidence="10">
    <location>
        <begin position="678"/>
        <end position="693"/>
    </location>
</feature>
<evidence type="ECO:0000256" key="1">
    <source>
        <dbReference type="ARBA" id="ARBA00012513"/>
    </source>
</evidence>
<evidence type="ECO:0000256" key="2">
    <source>
        <dbReference type="ARBA" id="ARBA00022527"/>
    </source>
</evidence>
<feature type="compositionally biased region" description="Basic and acidic residues" evidence="10">
    <location>
        <begin position="940"/>
        <end position="954"/>
    </location>
</feature>
<comment type="catalytic activity">
    <reaction evidence="8">
        <text>L-seryl-[protein] + ATP = O-phospho-L-seryl-[protein] + ADP + H(+)</text>
        <dbReference type="Rhea" id="RHEA:17989"/>
        <dbReference type="Rhea" id="RHEA-COMP:9863"/>
        <dbReference type="Rhea" id="RHEA-COMP:11604"/>
        <dbReference type="ChEBI" id="CHEBI:15378"/>
        <dbReference type="ChEBI" id="CHEBI:29999"/>
        <dbReference type="ChEBI" id="CHEBI:30616"/>
        <dbReference type="ChEBI" id="CHEBI:83421"/>
        <dbReference type="ChEBI" id="CHEBI:456216"/>
        <dbReference type="EC" id="2.7.11.1"/>
    </reaction>
</comment>
<gene>
    <name evidence="13" type="ORF">F8M41_001810</name>
</gene>
<reference evidence="13 14" key="1">
    <citation type="journal article" date="2019" name="Environ. Microbiol.">
        <title>At the nexus of three kingdoms: the genome of the mycorrhizal fungus Gigaspora margarita provides insights into plant, endobacterial and fungal interactions.</title>
        <authorList>
            <person name="Venice F."/>
            <person name="Ghignone S."/>
            <person name="Salvioli di Fossalunga A."/>
            <person name="Amselem J."/>
            <person name="Novero M."/>
            <person name="Xianan X."/>
            <person name="Sedzielewska Toro K."/>
            <person name="Morin E."/>
            <person name="Lipzen A."/>
            <person name="Grigoriev I.V."/>
            <person name="Henrissat B."/>
            <person name="Martin F.M."/>
            <person name="Bonfante P."/>
        </authorList>
    </citation>
    <scope>NUCLEOTIDE SEQUENCE [LARGE SCALE GENOMIC DNA]</scope>
    <source>
        <strain evidence="13 14">BEG34</strain>
    </source>
</reference>
<keyword evidence="6 9" id="KW-0067">ATP-binding</keyword>
<dbReference type="SUPFAM" id="SSF56112">
    <property type="entry name" value="Protein kinase-like (PK-like)"/>
    <property type="match status" value="1"/>
</dbReference>
<dbReference type="SUPFAM" id="SSF103243">
    <property type="entry name" value="KA1-like"/>
    <property type="match status" value="1"/>
</dbReference>
<dbReference type="InterPro" id="IPR000719">
    <property type="entry name" value="Prot_kinase_dom"/>
</dbReference>
<evidence type="ECO:0000256" key="10">
    <source>
        <dbReference type="SAM" id="MobiDB-lite"/>
    </source>
</evidence>
<dbReference type="PROSITE" id="PS50032">
    <property type="entry name" value="KA1"/>
    <property type="match status" value="1"/>
</dbReference>
<feature type="region of interest" description="Disordered" evidence="10">
    <location>
        <begin position="819"/>
        <end position="883"/>
    </location>
</feature>
<evidence type="ECO:0000256" key="3">
    <source>
        <dbReference type="ARBA" id="ARBA00022679"/>
    </source>
</evidence>
<dbReference type="GO" id="GO:0005737">
    <property type="term" value="C:cytoplasm"/>
    <property type="evidence" value="ECO:0007669"/>
    <property type="project" value="TreeGrafter"/>
</dbReference>
<evidence type="ECO:0000256" key="4">
    <source>
        <dbReference type="ARBA" id="ARBA00022741"/>
    </source>
</evidence>
<dbReference type="Gene3D" id="3.30.310.80">
    <property type="entry name" value="Kinase associated domain 1, KA1"/>
    <property type="match status" value="1"/>
</dbReference>
<accession>A0A8H3XDS0</accession>
<sequence>MAATIHLTTQQQNATHPQHVQIQSARGRPVSTPVPMNYPRYPEIPHPPQVTQSSARRGNMFGPYLLLQTLGEGEFGKVKLGMHVDTGEEVAIKLIRKESVDTPSRLTKIEREIGVLRSVMHPNIVKLYDVFEADRYIGIIMEYASGGELFDHILAHRYLKERDACRLFAQLISGVNYLHQKNIVHRDLKLENLLLDRNRNIIITDFGFANQFNGAHDDLMATSCGSPCYAAPELVISEGLYVGSAVDIWSCGVILYAMLSGYLPFDDDPSNPDGDNINLLYKYIINTPLVFPEYVSPDARDLLRKMLVPDPAKRCDMKTIMSHRWLMPYSSLFEYSIQELEEAASQMNALASQDPYIPSGVSMTNNFLSTDYVVEQPTDASGNITVKRHTIQVEYEYPDNNTEGFVDYPDDDFQFVDGTRLSSTIVPVATSDMILAEEQEEILVNDYDTSKNDSSQNLLTATPYSKSEKHCSISSNGSGNSDKSSGPGNTPPGTPSATPSATPSGTPSTTTKNSANAGPGLFTLFESDPNNNINQSKDKTPKINNVHSNLVLPPPNNNNNNNLQSDIQKSSSQTPKKRDAPRTRPVTVHGPPSGSQDFLSMVPGYKPISTNTSSSVTASSQNNNDNSLQPKLPPSTSPPTTPLPAIPNRQDSLSPASQKRHKKSSSEKINKYTGNNQSSIENGSSITNNINNSDTIKESNSINSKTQPLQSTQVSSPQPPPPPPSSSQNVIDIQSDTASDSTSLMDDGSDSRSKIGAKRKALSLMVETFKGPNSHSSHSVVSNNNVSTKDKRKTLGSGMSSSSSSAAKKVMDWFRRKSLAKDSSTASHIPTKLGTTNGVSANRPKNKPKRQKNNPAVVVTQPNSSANSSSSSRQSTMTSVTNVDSKLRIHHGVVDNLALTERPPYEIFIVIKQALVSMGIEIKREGEFKVRCVRRKRKVDNKSSAKDKSLKNKDTSTSSEASESTSDLSIEKKRRKYSSGPFKTLLRRTSSNNTNQLLFTSSLSRSNKSDESVPTSAPTSPTIGPIMTLTGPDSPVSTLVPEVLYGDPTTDSGEEIRFVVELCRIKNLPGLYIVDIKRMKGNLWAYKFLYHTLLDKLDLKGKGGYLTIGTSGGIIP</sequence>
<organism evidence="13 14">
    <name type="scientific">Gigaspora margarita</name>
    <dbReference type="NCBI Taxonomy" id="4874"/>
    <lineage>
        <taxon>Eukaryota</taxon>
        <taxon>Fungi</taxon>
        <taxon>Fungi incertae sedis</taxon>
        <taxon>Mucoromycota</taxon>
        <taxon>Glomeromycotina</taxon>
        <taxon>Glomeromycetes</taxon>
        <taxon>Diversisporales</taxon>
        <taxon>Gigasporaceae</taxon>
        <taxon>Gigaspora</taxon>
    </lineage>
</organism>
<keyword evidence="2" id="KW-0723">Serine/threonine-protein kinase</keyword>
<feature type="compositionally biased region" description="Polar residues" evidence="10">
    <location>
        <begin position="452"/>
        <end position="465"/>
    </location>
</feature>
<dbReference type="SMART" id="SM00220">
    <property type="entry name" value="S_TKc"/>
    <property type="match status" value="1"/>
</dbReference>
<feature type="compositionally biased region" description="Polar residues" evidence="10">
    <location>
        <begin position="1"/>
        <end position="24"/>
    </location>
</feature>
<evidence type="ECO:0000256" key="9">
    <source>
        <dbReference type="PROSITE-ProRule" id="PRU10141"/>
    </source>
</evidence>
<feature type="compositionally biased region" description="Polar residues" evidence="10">
    <location>
        <begin position="821"/>
        <end position="840"/>
    </location>
</feature>
<dbReference type="PROSITE" id="PS00108">
    <property type="entry name" value="PROTEIN_KINASE_ST"/>
    <property type="match status" value="1"/>
</dbReference>
<dbReference type="InterPro" id="IPR008271">
    <property type="entry name" value="Ser/Thr_kinase_AS"/>
</dbReference>
<dbReference type="GO" id="GO:0004674">
    <property type="term" value="F:protein serine/threonine kinase activity"/>
    <property type="evidence" value="ECO:0007669"/>
    <property type="project" value="UniProtKB-KW"/>
</dbReference>
<feature type="compositionally biased region" description="Polar residues" evidence="10">
    <location>
        <begin position="564"/>
        <end position="574"/>
    </location>
</feature>
<dbReference type="Pfam" id="PF02149">
    <property type="entry name" value="KA1"/>
    <property type="match status" value="1"/>
</dbReference>
<dbReference type="InterPro" id="IPR017441">
    <property type="entry name" value="Protein_kinase_ATP_BS"/>
</dbReference>
<evidence type="ECO:0000256" key="6">
    <source>
        <dbReference type="ARBA" id="ARBA00022840"/>
    </source>
</evidence>
<dbReference type="Gene3D" id="1.10.510.10">
    <property type="entry name" value="Transferase(Phosphotransferase) domain 1"/>
    <property type="match status" value="1"/>
</dbReference>
<feature type="compositionally biased region" description="Low complexity" evidence="10">
    <location>
        <begin position="707"/>
        <end position="716"/>
    </location>
</feature>
<evidence type="ECO:0000256" key="5">
    <source>
        <dbReference type="ARBA" id="ARBA00022777"/>
    </source>
</evidence>
<proteinExistence type="predicted"/>
<feature type="compositionally biased region" description="Low complexity" evidence="10">
    <location>
        <begin position="864"/>
        <end position="881"/>
    </location>
</feature>
<feature type="compositionally biased region" description="Pro residues" evidence="10">
    <location>
        <begin position="631"/>
        <end position="645"/>
    </location>
</feature>
<dbReference type="PANTHER" id="PTHR24346">
    <property type="entry name" value="MAP/MICROTUBULE AFFINITY-REGULATING KINASE"/>
    <property type="match status" value="1"/>
</dbReference>
<comment type="catalytic activity">
    <reaction evidence="7">
        <text>L-threonyl-[protein] + ATP = O-phospho-L-threonyl-[protein] + ADP + H(+)</text>
        <dbReference type="Rhea" id="RHEA:46608"/>
        <dbReference type="Rhea" id="RHEA-COMP:11060"/>
        <dbReference type="Rhea" id="RHEA-COMP:11605"/>
        <dbReference type="ChEBI" id="CHEBI:15378"/>
        <dbReference type="ChEBI" id="CHEBI:30013"/>
        <dbReference type="ChEBI" id="CHEBI:30616"/>
        <dbReference type="ChEBI" id="CHEBI:61977"/>
        <dbReference type="ChEBI" id="CHEBI:456216"/>
        <dbReference type="EC" id="2.7.11.1"/>
    </reaction>
</comment>
<evidence type="ECO:0000259" key="12">
    <source>
        <dbReference type="PROSITE" id="PS50032"/>
    </source>
</evidence>
<dbReference type="InterPro" id="IPR028375">
    <property type="entry name" value="KA1/Ssp2_C"/>
</dbReference>
<dbReference type="PROSITE" id="PS50011">
    <property type="entry name" value="PROTEIN_KINASE_DOM"/>
    <property type="match status" value="1"/>
</dbReference>
<evidence type="ECO:0000313" key="14">
    <source>
        <dbReference type="Proteomes" id="UP000439903"/>
    </source>
</evidence>
<dbReference type="PROSITE" id="PS00107">
    <property type="entry name" value="PROTEIN_KINASE_ATP"/>
    <property type="match status" value="1"/>
</dbReference>
<feature type="compositionally biased region" description="Low complexity" evidence="10">
    <location>
        <begin position="544"/>
        <end position="563"/>
    </location>
</feature>
<feature type="compositionally biased region" description="Low complexity" evidence="10">
    <location>
        <begin position="955"/>
        <end position="966"/>
    </location>
</feature>
<feature type="compositionally biased region" description="Low complexity" evidence="10">
    <location>
        <begin position="796"/>
        <end position="805"/>
    </location>
</feature>
<feature type="region of interest" description="Disordered" evidence="10">
    <location>
        <begin position="1"/>
        <end position="31"/>
    </location>
</feature>
<feature type="region of interest" description="Disordered" evidence="10">
    <location>
        <begin position="769"/>
        <end position="807"/>
    </location>
</feature>
<dbReference type="EC" id="2.7.11.1" evidence="1"/>
<feature type="compositionally biased region" description="Low complexity" evidence="10">
    <location>
        <begin position="495"/>
        <end position="514"/>
    </location>
</feature>
<dbReference type="GO" id="GO:0005524">
    <property type="term" value="F:ATP binding"/>
    <property type="evidence" value="ECO:0007669"/>
    <property type="project" value="UniProtKB-UniRule"/>
</dbReference>
<keyword evidence="5 13" id="KW-0418">Kinase</keyword>
<feature type="region of interest" description="Disordered" evidence="10">
    <location>
        <begin position="446"/>
        <end position="731"/>
    </location>
</feature>
<dbReference type="AlphaFoldDB" id="A0A8H3XDS0"/>
<protein>
    <recommendedName>
        <fullName evidence="1">non-specific serine/threonine protein kinase</fullName>
        <ecNumber evidence="1">2.7.11.1</ecNumber>
    </recommendedName>
</protein>
<evidence type="ECO:0000259" key="11">
    <source>
        <dbReference type="PROSITE" id="PS50011"/>
    </source>
</evidence>
<feature type="compositionally biased region" description="Low complexity" evidence="10">
    <location>
        <begin position="773"/>
        <end position="787"/>
    </location>
</feature>
<evidence type="ECO:0000256" key="8">
    <source>
        <dbReference type="ARBA" id="ARBA00048679"/>
    </source>
</evidence>
<keyword evidence="14" id="KW-1185">Reference proteome</keyword>
<name>A0A8H3XDS0_GIGMA</name>
<dbReference type="FunFam" id="1.10.510.10:FF:000636">
    <property type="entry name" value="Non-specific serine/threonine protein kinase"/>
    <property type="match status" value="1"/>
</dbReference>
<feature type="domain" description="KA1" evidence="12">
    <location>
        <begin position="1049"/>
        <end position="1099"/>
    </location>
</feature>